<comment type="caution">
    <text evidence="10">The sequence shown here is derived from an EMBL/GenBank/DDBJ whole genome shotgun (WGS) entry which is preliminary data.</text>
</comment>
<keyword evidence="7" id="KW-0444">Lipid biosynthesis</keyword>
<evidence type="ECO:0000256" key="6">
    <source>
        <dbReference type="ARBA" id="ARBA00022840"/>
    </source>
</evidence>
<dbReference type="Gene3D" id="2.60.200.40">
    <property type="match status" value="1"/>
</dbReference>
<dbReference type="GO" id="GO:0005886">
    <property type="term" value="C:plasma membrane"/>
    <property type="evidence" value="ECO:0007669"/>
    <property type="project" value="TreeGrafter"/>
</dbReference>
<evidence type="ECO:0000256" key="4">
    <source>
        <dbReference type="ARBA" id="ARBA00022741"/>
    </source>
</evidence>
<keyword evidence="7" id="KW-0443">Lipid metabolism</keyword>
<dbReference type="InterPro" id="IPR017438">
    <property type="entry name" value="ATP-NAD_kinase_N"/>
</dbReference>
<evidence type="ECO:0000256" key="3">
    <source>
        <dbReference type="ARBA" id="ARBA00022679"/>
    </source>
</evidence>
<dbReference type="PROSITE" id="PS50146">
    <property type="entry name" value="DAGK"/>
    <property type="match status" value="1"/>
</dbReference>
<keyword evidence="7" id="KW-0594">Phospholipid biosynthesis</keyword>
<proteinExistence type="inferred from homology"/>
<dbReference type="InterPro" id="IPR050187">
    <property type="entry name" value="Lipid_Phosphate_FormReg"/>
</dbReference>
<keyword evidence="4" id="KW-0547">Nucleotide-binding</keyword>
<dbReference type="Pfam" id="PF19279">
    <property type="entry name" value="YegS_C"/>
    <property type="match status" value="1"/>
</dbReference>
<comment type="cofactor">
    <cofactor evidence="1">
        <name>Mg(2+)</name>
        <dbReference type="ChEBI" id="CHEBI:18420"/>
    </cofactor>
</comment>
<dbReference type="AlphaFoldDB" id="A0A542EKB9"/>
<dbReference type="GO" id="GO:0008654">
    <property type="term" value="P:phospholipid biosynthetic process"/>
    <property type="evidence" value="ECO:0007669"/>
    <property type="project" value="UniProtKB-KW"/>
</dbReference>
<dbReference type="Proteomes" id="UP000320806">
    <property type="component" value="Unassembled WGS sequence"/>
</dbReference>
<keyword evidence="11" id="KW-1185">Reference proteome</keyword>
<keyword evidence="5 10" id="KW-0418">Kinase</keyword>
<accession>A0A542EKB9</accession>
<evidence type="ECO:0000313" key="10">
    <source>
        <dbReference type="EMBL" id="TQJ15789.1"/>
    </source>
</evidence>
<protein>
    <submittedName>
        <fullName evidence="10">YegS/Rv2252/BmrU family lipid kinase</fullName>
    </submittedName>
</protein>
<dbReference type="EMBL" id="VFMO01000001">
    <property type="protein sequence ID" value="TQJ15789.1"/>
    <property type="molecule type" value="Genomic_DNA"/>
</dbReference>
<dbReference type="InterPro" id="IPR001206">
    <property type="entry name" value="Diacylglycerol_kinase_cat_dom"/>
</dbReference>
<keyword evidence="3" id="KW-0808">Transferase</keyword>
<feature type="domain" description="DAGKc" evidence="9">
    <location>
        <begin position="33"/>
        <end position="160"/>
    </location>
</feature>
<gene>
    <name evidence="10" type="ORF">FB459_3359</name>
</gene>
<keyword evidence="6" id="KW-0067">ATP-binding</keyword>
<dbReference type="OrthoDB" id="142078at2"/>
<comment type="similarity">
    <text evidence="2">Belongs to the diacylglycerol/lipid kinase family.</text>
</comment>
<dbReference type="Gene3D" id="3.40.50.10330">
    <property type="entry name" value="Probable inorganic polyphosphate/atp-NAD kinase, domain 1"/>
    <property type="match status" value="1"/>
</dbReference>
<dbReference type="Pfam" id="PF00781">
    <property type="entry name" value="DAGK_cat"/>
    <property type="match status" value="1"/>
</dbReference>
<evidence type="ECO:0000256" key="2">
    <source>
        <dbReference type="ARBA" id="ARBA00005983"/>
    </source>
</evidence>
<dbReference type="GO" id="GO:0005524">
    <property type="term" value="F:ATP binding"/>
    <property type="evidence" value="ECO:0007669"/>
    <property type="project" value="UniProtKB-KW"/>
</dbReference>
<evidence type="ECO:0000313" key="11">
    <source>
        <dbReference type="Proteomes" id="UP000320806"/>
    </source>
</evidence>
<evidence type="ECO:0000256" key="7">
    <source>
        <dbReference type="ARBA" id="ARBA00023209"/>
    </source>
</evidence>
<organism evidence="10 11">
    <name type="scientific">Yimella lutea</name>
    <dbReference type="NCBI Taxonomy" id="587872"/>
    <lineage>
        <taxon>Bacteria</taxon>
        <taxon>Bacillati</taxon>
        <taxon>Actinomycetota</taxon>
        <taxon>Actinomycetes</taxon>
        <taxon>Micrococcales</taxon>
        <taxon>Dermacoccaceae</taxon>
        <taxon>Yimella</taxon>
    </lineage>
</organism>
<dbReference type="PANTHER" id="PTHR12358:SF106">
    <property type="entry name" value="LIPID KINASE YEGS"/>
    <property type="match status" value="1"/>
</dbReference>
<evidence type="ECO:0000259" key="9">
    <source>
        <dbReference type="PROSITE" id="PS50146"/>
    </source>
</evidence>
<dbReference type="InterPro" id="IPR016064">
    <property type="entry name" value="NAD/diacylglycerol_kinase_sf"/>
</dbReference>
<evidence type="ECO:0000256" key="5">
    <source>
        <dbReference type="ARBA" id="ARBA00022777"/>
    </source>
</evidence>
<sequence length="329" mass="34477">MVCLFSACVDGENSPTLVRREHPCDSTAGTMTELSGRATVLVNPAAGAGTAAASAETVVVTLRDLGFEPTLVRTTSAQHATEVAAQTAADDIVLPLGGDGMISFVAQGCVQSGALLTPLPAGRGNDFVRGLGLPRDTLAVTRSLASATEHRIDVGIAGERVFVGTATAGFDALTNERANRLRRIRGPVVYTAAGVRTALTVKPFRFAVRTDGPDGAREESFEGWNVHIGNSGRHGGGLAATPGGDLTDGLLDVLVSRGRRFDQLAASALLERGGQHVRLPYVDRWRATRIELTATDAAGRPLVLFADGDPHTRTPVTVEVRAGALRLFH</sequence>
<dbReference type="GO" id="GO:0004143">
    <property type="term" value="F:ATP-dependent diacylglycerol kinase activity"/>
    <property type="evidence" value="ECO:0007669"/>
    <property type="project" value="TreeGrafter"/>
</dbReference>
<keyword evidence="8" id="KW-1208">Phospholipid metabolism</keyword>
<reference evidence="10 11" key="1">
    <citation type="submission" date="2019-06" db="EMBL/GenBank/DDBJ databases">
        <title>Sequencing the genomes of 1000 actinobacteria strains.</title>
        <authorList>
            <person name="Klenk H.-P."/>
        </authorList>
    </citation>
    <scope>NUCLEOTIDE SEQUENCE [LARGE SCALE GENOMIC DNA]</scope>
    <source>
        <strain evidence="10 11">DSM 19828</strain>
    </source>
</reference>
<dbReference type="InterPro" id="IPR045540">
    <property type="entry name" value="YegS/DAGK_C"/>
</dbReference>
<evidence type="ECO:0000256" key="1">
    <source>
        <dbReference type="ARBA" id="ARBA00001946"/>
    </source>
</evidence>
<evidence type="ECO:0000256" key="8">
    <source>
        <dbReference type="ARBA" id="ARBA00023264"/>
    </source>
</evidence>
<dbReference type="PANTHER" id="PTHR12358">
    <property type="entry name" value="SPHINGOSINE KINASE"/>
    <property type="match status" value="1"/>
</dbReference>
<dbReference type="SUPFAM" id="SSF111331">
    <property type="entry name" value="NAD kinase/diacylglycerol kinase-like"/>
    <property type="match status" value="1"/>
</dbReference>
<name>A0A542EKB9_9MICO</name>